<keyword evidence="12" id="KW-1185">Reference proteome</keyword>
<evidence type="ECO:0000259" key="10">
    <source>
        <dbReference type="Pfam" id="PF12678"/>
    </source>
</evidence>
<dbReference type="SUPFAM" id="SSF57850">
    <property type="entry name" value="RING/U-box"/>
    <property type="match status" value="1"/>
</dbReference>
<organism evidence="11 12">
    <name type="scientific">Paramarasmius palmivorus</name>
    <dbReference type="NCBI Taxonomy" id="297713"/>
    <lineage>
        <taxon>Eukaryota</taxon>
        <taxon>Fungi</taxon>
        <taxon>Dikarya</taxon>
        <taxon>Basidiomycota</taxon>
        <taxon>Agaricomycotina</taxon>
        <taxon>Agaricomycetes</taxon>
        <taxon>Agaricomycetidae</taxon>
        <taxon>Agaricales</taxon>
        <taxon>Marasmiineae</taxon>
        <taxon>Marasmiaceae</taxon>
        <taxon>Paramarasmius</taxon>
    </lineage>
</organism>
<dbReference type="GO" id="GO:0005634">
    <property type="term" value="C:nucleus"/>
    <property type="evidence" value="ECO:0007669"/>
    <property type="project" value="UniProtKB-SubCell"/>
</dbReference>
<dbReference type="InterPro" id="IPR013083">
    <property type="entry name" value="Znf_RING/FYVE/PHD"/>
</dbReference>
<dbReference type="GO" id="GO:0005737">
    <property type="term" value="C:cytoplasm"/>
    <property type="evidence" value="ECO:0007669"/>
    <property type="project" value="UniProtKB-SubCell"/>
</dbReference>
<comment type="pathway">
    <text evidence="3">Protein modification; protein ubiquitination.</text>
</comment>
<protein>
    <submittedName>
        <fullName evidence="11">RING-box protein hrt1</fullName>
        <ecNumber evidence="11">2.3.2.32</ecNumber>
    </submittedName>
</protein>
<evidence type="ECO:0000256" key="9">
    <source>
        <dbReference type="ARBA" id="ARBA00023242"/>
    </source>
</evidence>
<evidence type="ECO:0000313" key="11">
    <source>
        <dbReference type="EMBL" id="KAK7040827.1"/>
    </source>
</evidence>
<reference evidence="11 12" key="1">
    <citation type="submission" date="2024-01" db="EMBL/GenBank/DDBJ databases">
        <title>A draft genome for a cacao thread blight-causing isolate of Paramarasmius palmivorus.</title>
        <authorList>
            <person name="Baruah I.K."/>
            <person name="Bukari Y."/>
            <person name="Amoako-Attah I."/>
            <person name="Meinhardt L.W."/>
            <person name="Bailey B.A."/>
            <person name="Cohen S.P."/>
        </authorList>
    </citation>
    <scope>NUCLEOTIDE SEQUENCE [LARGE SCALE GENOMIC DNA]</scope>
    <source>
        <strain evidence="11 12">GH-12</strain>
    </source>
</reference>
<keyword evidence="8" id="KW-0862">Zinc</keyword>
<keyword evidence="5" id="KW-0479">Metal-binding</keyword>
<evidence type="ECO:0000256" key="1">
    <source>
        <dbReference type="ARBA" id="ARBA00004123"/>
    </source>
</evidence>
<keyword evidence="7" id="KW-0833">Ubl conjugation pathway</keyword>
<keyword evidence="9" id="KW-0539">Nucleus</keyword>
<evidence type="ECO:0000256" key="6">
    <source>
        <dbReference type="ARBA" id="ARBA00022771"/>
    </source>
</evidence>
<dbReference type="EC" id="2.3.2.32" evidence="11"/>
<evidence type="ECO:0000256" key="3">
    <source>
        <dbReference type="ARBA" id="ARBA00004906"/>
    </source>
</evidence>
<dbReference type="Pfam" id="PF12678">
    <property type="entry name" value="zf-rbx1"/>
    <property type="match status" value="1"/>
</dbReference>
<gene>
    <name evidence="11" type="primary">HRT1</name>
    <name evidence="11" type="ORF">VNI00_009423</name>
</gene>
<dbReference type="Proteomes" id="UP001383192">
    <property type="component" value="Unassembled WGS sequence"/>
</dbReference>
<dbReference type="GO" id="GO:0008270">
    <property type="term" value="F:zinc ion binding"/>
    <property type="evidence" value="ECO:0007669"/>
    <property type="project" value="UniProtKB-KW"/>
</dbReference>
<dbReference type="InterPro" id="IPR024766">
    <property type="entry name" value="Znf_RING_H2"/>
</dbReference>
<comment type="caution">
    <text evidence="11">The sequence shown here is derived from an EMBL/GenBank/DDBJ whole genome shotgun (WGS) entry which is preliminary data.</text>
</comment>
<name>A0AAW0CRR3_9AGAR</name>
<dbReference type="PANTHER" id="PTHR11210">
    <property type="entry name" value="RING BOX"/>
    <property type="match status" value="1"/>
</dbReference>
<feature type="domain" description="Zinc finger RING-H2-type" evidence="10">
    <location>
        <begin position="39"/>
        <end position="73"/>
    </location>
</feature>
<accession>A0AAW0CRR3</accession>
<dbReference type="AlphaFoldDB" id="A0AAW0CRR3"/>
<keyword evidence="6" id="KW-0863">Zinc-finger</keyword>
<evidence type="ECO:0000256" key="2">
    <source>
        <dbReference type="ARBA" id="ARBA00004496"/>
    </source>
</evidence>
<dbReference type="GO" id="GO:0061663">
    <property type="term" value="F:NEDD8 ligase activity"/>
    <property type="evidence" value="ECO:0007669"/>
    <property type="project" value="UniProtKB-EC"/>
</dbReference>
<evidence type="ECO:0000256" key="5">
    <source>
        <dbReference type="ARBA" id="ARBA00022723"/>
    </source>
</evidence>
<dbReference type="Gene3D" id="3.30.40.10">
    <property type="entry name" value="Zinc/RING finger domain, C3HC4 (zinc finger)"/>
    <property type="match status" value="1"/>
</dbReference>
<dbReference type="EMBL" id="JAYKXP010000035">
    <property type="protein sequence ID" value="KAK7040827.1"/>
    <property type="molecule type" value="Genomic_DNA"/>
</dbReference>
<evidence type="ECO:0000313" key="12">
    <source>
        <dbReference type="Proteomes" id="UP001383192"/>
    </source>
</evidence>
<keyword evidence="4" id="KW-0963">Cytoplasm</keyword>
<evidence type="ECO:0000256" key="8">
    <source>
        <dbReference type="ARBA" id="ARBA00022833"/>
    </source>
</evidence>
<proteinExistence type="predicted"/>
<sequence>MADMDVDQPEVKKEKEGKQRFEVKKWNAVALWAWDIVVDNCAICRNHIMDLCIDCQANQVSSEECNAAWGICNRMGVTEVRPLSKVEPFRILTDECTTEHLTSMHLQPTPVEVEFSLVGGVCMEDGLENGFGRLWSQIEPSV</sequence>
<keyword evidence="11" id="KW-0012">Acyltransferase</keyword>
<comment type="subcellular location">
    <subcellularLocation>
        <location evidence="2">Cytoplasm</location>
    </subcellularLocation>
    <subcellularLocation>
        <location evidence="1">Nucleus</location>
    </subcellularLocation>
</comment>
<dbReference type="InterPro" id="IPR051031">
    <property type="entry name" value="RING-box_E3_Ubiquitin_Ligase"/>
</dbReference>
<evidence type="ECO:0000256" key="4">
    <source>
        <dbReference type="ARBA" id="ARBA00022490"/>
    </source>
</evidence>
<keyword evidence="11" id="KW-0808">Transferase</keyword>
<evidence type="ECO:0000256" key="7">
    <source>
        <dbReference type="ARBA" id="ARBA00022786"/>
    </source>
</evidence>